<organism evidence="2">
    <name type="scientific">Opuntia streptacantha</name>
    <name type="common">Prickly pear cactus</name>
    <name type="synonym">Opuntia cardona</name>
    <dbReference type="NCBI Taxonomy" id="393608"/>
    <lineage>
        <taxon>Eukaryota</taxon>
        <taxon>Viridiplantae</taxon>
        <taxon>Streptophyta</taxon>
        <taxon>Embryophyta</taxon>
        <taxon>Tracheophyta</taxon>
        <taxon>Spermatophyta</taxon>
        <taxon>Magnoliopsida</taxon>
        <taxon>eudicotyledons</taxon>
        <taxon>Gunneridae</taxon>
        <taxon>Pentapetalae</taxon>
        <taxon>Caryophyllales</taxon>
        <taxon>Cactineae</taxon>
        <taxon>Cactaceae</taxon>
        <taxon>Opuntioideae</taxon>
        <taxon>Opuntia</taxon>
    </lineage>
</organism>
<dbReference type="AlphaFoldDB" id="A0A7C8ZMP9"/>
<evidence type="ECO:0000313" key="2">
    <source>
        <dbReference type="EMBL" id="MBA4646716.1"/>
    </source>
</evidence>
<sequence length="106" mass="12535">MLPLFVTLLINMLLYSSGNSEFHYKLDNNIWLFAIDISFQYCFIDSLFSNPDSHVRERSQMPSSPKNPNTEGSILRHCCFLFFFTTHHVSLHQRQRKRISPLKQIE</sequence>
<evidence type="ECO:0000256" key="1">
    <source>
        <dbReference type="SAM" id="SignalP"/>
    </source>
</evidence>
<feature type="signal peptide" evidence="1">
    <location>
        <begin position="1"/>
        <end position="18"/>
    </location>
</feature>
<keyword evidence="1" id="KW-0732">Signal</keyword>
<feature type="chain" id="PRO_5027945150" evidence="1">
    <location>
        <begin position="19"/>
        <end position="106"/>
    </location>
</feature>
<name>A0A7C8ZMP9_OPUST</name>
<accession>A0A7C8ZMP9</accession>
<proteinExistence type="predicted"/>
<dbReference type="EMBL" id="GISG01147730">
    <property type="protein sequence ID" value="MBA4646716.1"/>
    <property type="molecule type" value="Transcribed_RNA"/>
</dbReference>
<protein>
    <submittedName>
        <fullName evidence="2">Uncharacterized protein</fullName>
    </submittedName>
</protein>
<reference evidence="2" key="2">
    <citation type="submission" date="2020-07" db="EMBL/GenBank/DDBJ databases">
        <authorList>
            <person name="Vera ALvarez R."/>
            <person name="Arias-Moreno D.M."/>
            <person name="Jimenez-Jacinto V."/>
            <person name="Jimenez-Bremont J.F."/>
            <person name="Swaminathan K."/>
            <person name="Moose S.P."/>
            <person name="Guerrero-Gonzalez M.L."/>
            <person name="Marino-Ramirez L."/>
            <person name="Landsman D."/>
            <person name="Rodriguez-Kessler M."/>
            <person name="Delgado-Sanchez P."/>
        </authorList>
    </citation>
    <scope>NUCLEOTIDE SEQUENCE</scope>
    <source>
        <tissue evidence="2">Cladode</tissue>
    </source>
</reference>
<reference evidence="2" key="1">
    <citation type="journal article" date="2013" name="J. Plant Res.">
        <title>Effect of fungi and light on seed germination of three Opuntia species from semiarid lands of central Mexico.</title>
        <authorList>
            <person name="Delgado-Sanchez P."/>
            <person name="Jimenez-Bremont J.F."/>
            <person name="Guerrero-Gonzalez Mde L."/>
            <person name="Flores J."/>
        </authorList>
    </citation>
    <scope>NUCLEOTIDE SEQUENCE</scope>
    <source>
        <tissue evidence="2">Cladode</tissue>
    </source>
</reference>